<dbReference type="AlphaFoldDB" id="A0AAN6SJF3"/>
<reference evidence="1" key="1">
    <citation type="journal article" date="2023" name="Mol. Phylogenet. Evol.">
        <title>Genome-scale phylogeny and comparative genomics of the fungal order Sordariales.</title>
        <authorList>
            <person name="Hensen N."/>
            <person name="Bonometti L."/>
            <person name="Westerberg I."/>
            <person name="Brannstrom I.O."/>
            <person name="Guillou S."/>
            <person name="Cros-Aarteil S."/>
            <person name="Calhoun S."/>
            <person name="Haridas S."/>
            <person name="Kuo A."/>
            <person name="Mondo S."/>
            <person name="Pangilinan J."/>
            <person name="Riley R."/>
            <person name="LaButti K."/>
            <person name="Andreopoulos B."/>
            <person name="Lipzen A."/>
            <person name="Chen C."/>
            <person name="Yan M."/>
            <person name="Daum C."/>
            <person name="Ng V."/>
            <person name="Clum A."/>
            <person name="Steindorff A."/>
            <person name="Ohm R.A."/>
            <person name="Martin F."/>
            <person name="Silar P."/>
            <person name="Natvig D.O."/>
            <person name="Lalanne C."/>
            <person name="Gautier V."/>
            <person name="Ament-Velasquez S.L."/>
            <person name="Kruys A."/>
            <person name="Hutchinson M.I."/>
            <person name="Powell A.J."/>
            <person name="Barry K."/>
            <person name="Miller A.N."/>
            <person name="Grigoriev I.V."/>
            <person name="Debuchy R."/>
            <person name="Gladieux P."/>
            <person name="Hiltunen Thoren M."/>
            <person name="Johannesson H."/>
        </authorList>
    </citation>
    <scope>NUCLEOTIDE SEQUENCE</scope>
    <source>
        <strain evidence="1">CBS 626.80</strain>
    </source>
</reference>
<gene>
    <name evidence="1" type="ORF">QBC32DRAFT_205030</name>
</gene>
<evidence type="ECO:0000313" key="2">
    <source>
        <dbReference type="Proteomes" id="UP001303222"/>
    </source>
</evidence>
<protein>
    <submittedName>
        <fullName evidence="1">Uncharacterized protein</fullName>
    </submittedName>
</protein>
<sequence>MSSFFAFATIPFHTRHLPDNEYIGKVARLLQPNLDTLKFVWQAYEHTLLAGLTDGPLGTRPSPRTNEALKRVKDVFLGHELEANKDFVPVNATVREKVCFNVQNPSHAREVQRYWEAKYKDNIHETWKDLGRWTGCDNEQHGQRGEVSSELHDTEPEIEFPRIRYLIADQETRAALAPSWKKVASTLEDHNQKCLPAFQSFGRDQPASQMASHSWFADAAHHTGNQSLADA</sequence>
<reference evidence="1" key="2">
    <citation type="submission" date="2023-06" db="EMBL/GenBank/DDBJ databases">
        <authorList>
            <consortium name="Lawrence Berkeley National Laboratory"/>
            <person name="Mondo S.J."/>
            <person name="Hensen N."/>
            <person name="Bonometti L."/>
            <person name="Westerberg I."/>
            <person name="Brannstrom I.O."/>
            <person name="Guillou S."/>
            <person name="Cros-Aarteil S."/>
            <person name="Calhoun S."/>
            <person name="Haridas S."/>
            <person name="Kuo A."/>
            <person name="Pangilinan J."/>
            <person name="Riley R."/>
            <person name="Labutti K."/>
            <person name="Andreopoulos B."/>
            <person name="Lipzen A."/>
            <person name="Chen C."/>
            <person name="Yanf M."/>
            <person name="Daum C."/>
            <person name="Ng V."/>
            <person name="Clum A."/>
            <person name="Steindorff A."/>
            <person name="Ohm R."/>
            <person name="Martin F."/>
            <person name="Silar P."/>
            <person name="Natvig D."/>
            <person name="Lalanne C."/>
            <person name="Gautier V."/>
            <person name="Ament-Velasquez S.L."/>
            <person name="Kruys A."/>
            <person name="Hutchinson M.I."/>
            <person name="Powell A.J."/>
            <person name="Barry K."/>
            <person name="Miller A.N."/>
            <person name="Grigoriev I.V."/>
            <person name="Debuchy R."/>
            <person name="Gladieux P."/>
            <person name="Thoren M.H."/>
            <person name="Johannesson H."/>
        </authorList>
    </citation>
    <scope>NUCLEOTIDE SEQUENCE</scope>
    <source>
        <strain evidence="1">CBS 626.80</strain>
    </source>
</reference>
<name>A0AAN6SJF3_9PEZI</name>
<dbReference type="Proteomes" id="UP001303222">
    <property type="component" value="Unassembled WGS sequence"/>
</dbReference>
<accession>A0AAN6SJF3</accession>
<comment type="caution">
    <text evidence="1">The sequence shown here is derived from an EMBL/GenBank/DDBJ whole genome shotgun (WGS) entry which is preliminary data.</text>
</comment>
<organism evidence="1 2">
    <name type="scientific">Pseudoneurospora amorphoporcata</name>
    <dbReference type="NCBI Taxonomy" id="241081"/>
    <lineage>
        <taxon>Eukaryota</taxon>
        <taxon>Fungi</taxon>
        <taxon>Dikarya</taxon>
        <taxon>Ascomycota</taxon>
        <taxon>Pezizomycotina</taxon>
        <taxon>Sordariomycetes</taxon>
        <taxon>Sordariomycetidae</taxon>
        <taxon>Sordariales</taxon>
        <taxon>Sordariaceae</taxon>
        <taxon>Pseudoneurospora</taxon>
    </lineage>
</organism>
<evidence type="ECO:0000313" key="1">
    <source>
        <dbReference type="EMBL" id="KAK3955533.1"/>
    </source>
</evidence>
<proteinExistence type="predicted"/>
<keyword evidence="2" id="KW-1185">Reference proteome</keyword>
<dbReference type="EMBL" id="MU859075">
    <property type="protein sequence ID" value="KAK3955533.1"/>
    <property type="molecule type" value="Genomic_DNA"/>
</dbReference>